<evidence type="ECO:0000313" key="4">
    <source>
        <dbReference type="EMBL" id="EQD53172.1"/>
    </source>
</evidence>
<keyword evidence="1" id="KW-0808">Transferase</keyword>
<keyword evidence="2" id="KW-0418">Kinase</keyword>
<reference evidence="4" key="2">
    <citation type="journal article" date="2014" name="ISME J.">
        <title>Microbial stratification in low pH oxic and suboxic macroscopic growths along an acid mine drainage.</title>
        <authorList>
            <person name="Mendez-Garcia C."/>
            <person name="Mesa V."/>
            <person name="Sprenger R.R."/>
            <person name="Richter M."/>
            <person name="Diez M.S."/>
            <person name="Solano J."/>
            <person name="Bargiela R."/>
            <person name="Golyshina O.V."/>
            <person name="Manteca A."/>
            <person name="Ramos J.L."/>
            <person name="Gallego J.R."/>
            <person name="Llorente I."/>
            <person name="Martins Dos Santos V.A."/>
            <person name="Jensen O.N."/>
            <person name="Pelaez A.I."/>
            <person name="Sanchez J."/>
            <person name="Ferrer M."/>
        </authorList>
    </citation>
    <scope>NUCLEOTIDE SEQUENCE</scope>
</reference>
<dbReference type="InterPro" id="IPR029056">
    <property type="entry name" value="Ribokinase-like"/>
</dbReference>
<comment type="caution">
    <text evidence="4">The sequence shown here is derived from an EMBL/GenBank/DDBJ whole genome shotgun (WGS) entry which is preliminary data.</text>
</comment>
<evidence type="ECO:0000259" key="3">
    <source>
        <dbReference type="Pfam" id="PF00294"/>
    </source>
</evidence>
<feature type="domain" description="Carbohydrate kinase PfkB" evidence="3">
    <location>
        <begin position="2"/>
        <end position="272"/>
    </location>
</feature>
<proteinExistence type="predicted"/>
<dbReference type="AlphaFoldDB" id="T1A857"/>
<sequence length="287" mass="31854">MGHVNVDRILSVSEFPDRDRTVPVLASQIRLGGTASNIARVAASYGVRTSLWSRLGDGFPIDFWNRLRTDGIDLSMTERIRGAPTPACYIVEDSHHGQRTFIEQGVMGAEAARAKVPPSAIARHTWMHLTTGEPDWYLRIASAARAAHVRISFDPAQEIHYRWDRRRLRALLKQSEILFGNVSEIERAGRILGLSRVERLIEFVPLVIRTEGRKGASAFSRAGRVHVAAARPHRRVTLVGAGDAFRGGFYTAWFAGADLGRCVGAGTRAAARWIEGSWTDGSHRRHD</sequence>
<dbReference type="EMBL" id="AUZY01006804">
    <property type="protein sequence ID" value="EQD53172.1"/>
    <property type="molecule type" value="Genomic_DNA"/>
</dbReference>
<organism evidence="4">
    <name type="scientific">mine drainage metagenome</name>
    <dbReference type="NCBI Taxonomy" id="410659"/>
    <lineage>
        <taxon>unclassified sequences</taxon>
        <taxon>metagenomes</taxon>
        <taxon>ecological metagenomes</taxon>
    </lineage>
</organism>
<dbReference type="PANTHER" id="PTHR10584">
    <property type="entry name" value="SUGAR KINASE"/>
    <property type="match status" value="1"/>
</dbReference>
<evidence type="ECO:0000256" key="2">
    <source>
        <dbReference type="ARBA" id="ARBA00022777"/>
    </source>
</evidence>
<dbReference type="Pfam" id="PF00294">
    <property type="entry name" value="PfkB"/>
    <property type="match status" value="1"/>
</dbReference>
<dbReference type="PANTHER" id="PTHR10584:SF166">
    <property type="entry name" value="RIBOKINASE"/>
    <property type="match status" value="1"/>
</dbReference>
<dbReference type="SUPFAM" id="SSF53613">
    <property type="entry name" value="Ribokinase-like"/>
    <property type="match status" value="1"/>
</dbReference>
<gene>
    <name evidence="4" type="ORF">B1B_10396</name>
</gene>
<protein>
    <submittedName>
        <fullName evidence="4">PfkB domain protein</fullName>
    </submittedName>
</protein>
<dbReference type="Gene3D" id="3.40.1190.20">
    <property type="match status" value="1"/>
</dbReference>
<evidence type="ECO:0000256" key="1">
    <source>
        <dbReference type="ARBA" id="ARBA00022679"/>
    </source>
</evidence>
<name>T1A857_9ZZZZ</name>
<accession>T1A857</accession>
<reference evidence="4" key="1">
    <citation type="submission" date="2013-08" db="EMBL/GenBank/DDBJ databases">
        <authorList>
            <person name="Mendez C."/>
            <person name="Richter M."/>
            <person name="Ferrer M."/>
            <person name="Sanchez J."/>
        </authorList>
    </citation>
    <scope>NUCLEOTIDE SEQUENCE</scope>
</reference>
<dbReference type="InterPro" id="IPR011611">
    <property type="entry name" value="PfkB_dom"/>
</dbReference>
<dbReference type="GO" id="GO:0016301">
    <property type="term" value="F:kinase activity"/>
    <property type="evidence" value="ECO:0007669"/>
    <property type="project" value="UniProtKB-KW"/>
</dbReference>